<feature type="compositionally biased region" description="Polar residues" evidence="1">
    <location>
        <begin position="593"/>
        <end position="614"/>
    </location>
</feature>
<feature type="region of interest" description="Disordered" evidence="1">
    <location>
        <begin position="388"/>
        <end position="572"/>
    </location>
</feature>
<organism evidence="2 3">
    <name type="scientific">Crassostrea virginica</name>
    <name type="common">Eastern oyster</name>
    <dbReference type="NCBI Taxonomy" id="6565"/>
    <lineage>
        <taxon>Eukaryota</taxon>
        <taxon>Metazoa</taxon>
        <taxon>Spiralia</taxon>
        <taxon>Lophotrochozoa</taxon>
        <taxon>Mollusca</taxon>
        <taxon>Bivalvia</taxon>
        <taxon>Autobranchia</taxon>
        <taxon>Pteriomorphia</taxon>
        <taxon>Ostreida</taxon>
        <taxon>Ostreoidea</taxon>
        <taxon>Ostreidae</taxon>
        <taxon>Crassostrea</taxon>
    </lineage>
</organism>
<feature type="compositionally biased region" description="Acidic residues" evidence="1">
    <location>
        <begin position="255"/>
        <end position="276"/>
    </location>
</feature>
<protein>
    <submittedName>
        <fullName evidence="3">Glutamic acid-rich protein-like</fullName>
    </submittedName>
</protein>
<dbReference type="PANTHER" id="PTHR35711:SF1">
    <property type="entry name" value="ECTODERMAL, ISOFORM F"/>
    <property type="match status" value="1"/>
</dbReference>
<evidence type="ECO:0000256" key="1">
    <source>
        <dbReference type="SAM" id="MobiDB-lite"/>
    </source>
</evidence>
<feature type="compositionally biased region" description="Basic and acidic residues" evidence="1">
    <location>
        <begin position="540"/>
        <end position="550"/>
    </location>
</feature>
<feature type="compositionally biased region" description="Polar residues" evidence="1">
    <location>
        <begin position="160"/>
        <end position="170"/>
    </location>
</feature>
<gene>
    <name evidence="3" type="primary">LOC111136782</name>
</gene>
<dbReference type="Proteomes" id="UP000694844">
    <property type="component" value="Chromosome 5"/>
</dbReference>
<sequence length="639" mass="73221">MTSMNDAARTLKHTSQGSRVGTNQQQTRNSQRTAQGGHGQSPIQSHQRSEQGPNLNQSRQRSQPEPNLNQSRQRSQQDPNLNQSRQRSQPDPNLNQSRQRSQPEPNLNQSRQRSQQDPNLNQSRQRSQPEPNLNHSRQQSQQDPNFNRSRSQPRGDEGYQSRQRSQQVNSLVDPRSRQPTQEGLGTQDRNRTAIQSPAGWSNRDDPIPSRHDHQQALTPQSQRPSQRDRASARPSQVSQANGSRRGGVPSHQGDVEDDEYDDDEEEEDEVSDEEPGVDYYPDYAPPPSSVKRKGPRVETADNYETCSCFPKRKNKNIPSMLYENITCVHTGLKGQSHAGVYRFEDNWIERDVNTAKEQNDTGKKGKKKAKTLNRPKIKYIYGYPKPVLPAVSDEKEEGGADDDYDETDDEYMSDEEDLDDVSARSKTQSRSKNTKPVKKRKHSRKDDSGYGEEQMEDDDYDDEEDDEEEVQPELTRDEVYYPVMLPQIGHSPPPSRERSRHSGPKSQQALPPLPESPFIVANKTQKASTKPTRSAQSMHRTPESGRHSAPDIRSLPSPRQQKPITKTRRFQGVYFDPVRKRTVPYDISWNGHLEQNSGKMSSRMPTRLRSSSRYSKADILEEEDDYYDDDDDEEYMDNR</sequence>
<dbReference type="KEGG" id="cvn:111136782"/>
<keyword evidence="2" id="KW-1185">Reference proteome</keyword>
<dbReference type="OrthoDB" id="6123533at2759"/>
<feature type="compositionally biased region" description="Acidic residues" evidence="1">
    <location>
        <begin position="620"/>
        <end position="639"/>
    </location>
</feature>
<feature type="region of interest" description="Disordered" evidence="1">
    <location>
        <begin position="589"/>
        <end position="639"/>
    </location>
</feature>
<feature type="compositionally biased region" description="Polar residues" evidence="1">
    <location>
        <begin position="41"/>
        <end position="152"/>
    </location>
</feature>
<dbReference type="PANTHER" id="PTHR35711">
    <property type="entry name" value="EXPRESSED PROTEIN"/>
    <property type="match status" value="1"/>
</dbReference>
<feature type="compositionally biased region" description="Polar residues" evidence="1">
    <location>
        <begin position="522"/>
        <end position="539"/>
    </location>
</feature>
<accession>A0A8B8EUE1</accession>
<dbReference type="AlphaFoldDB" id="A0A8B8EUE1"/>
<feature type="compositionally biased region" description="Low complexity" evidence="1">
    <location>
        <begin position="22"/>
        <end position="35"/>
    </location>
</feature>
<feature type="compositionally biased region" description="Polar residues" evidence="1">
    <location>
        <begin position="215"/>
        <end position="224"/>
    </location>
</feature>
<proteinExistence type="predicted"/>
<evidence type="ECO:0000313" key="2">
    <source>
        <dbReference type="Proteomes" id="UP000694844"/>
    </source>
</evidence>
<feature type="compositionally biased region" description="Acidic residues" evidence="1">
    <location>
        <begin position="394"/>
        <end position="420"/>
    </location>
</feature>
<feature type="compositionally biased region" description="Polar residues" evidence="1">
    <location>
        <begin position="233"/>
        <end position="242"/>
    </location>
</feature>
<reference evidence="3" key="1">
    <citation type="submission" date="2025-08" db="UniProtKB">
        <authorList>
            <consortium name="RefSeq"/>
        </authorList>
    </citation>
    <scope>IDENTIFICATION</scope>
    <source>
        <tissue evidence="3">Whole sample</tissue>
    </source>
</reference>
<name>A0A8B8EUE1_CRAVI</name>
<dbReference type="RefSeq" id="XP_022343595.1">
    <property type="nucleotide sequence ID" value="XM_022487887.1"/>
</dbReference>
<feature type="compositionally biased region" description="Acidic residues" evidence="1">
    <location>
        <begin position="449"/>
        <end position="471"/>
    </location>
</feature>
<feature type="region of interest" description="Disordered" evidence="1">
    <location>
        <begin position="1"/>
        <end position="301"/>
    </location>
</feature>
<feature type="compositionally biased region" description="Basic and acidic residues" evidence="1">
    <location>
        <begin position="202"/>
        <end position="214"/>
    </location>
</feature>
<dbReference type="GeneID" id="111136782"/>
<feature type="compositionally biased region" description="Basic residues" evidence="1">
    <location>
        <begin position="427"/>
        <end position="443"/>
    </location>
</feature>
<evidence type="ECO:0000313" key="3">
    <source>
        <dbReference type="RefSeq" id="XP_022343595.1"/>
    </source>
</evidence>